<dbReference type="Gene3D" id="3.40.190.150">
    <property type="entry name" value="Bordetella uptake gene, domain 1"/>
    <property type="match status" value="1"/>
</dbReference>
<dbReference type="InterPro" id="IPR005064">
    <property type="entry name" value="BUG"/>
</dbReference>
<dbReference type="AlphaFoldDB" id="A0A4R3YN99"/>
<dbReference type="PIRSF" id="PIRSF017082">
    <property type="entry name" value="YflP"/>
    <property type="match status" value="1"/>
</dbReference>
<evidence type="ECO:0000313" key="4">
    <source>
        <dbReference type="Proteomes" id="UP000295719"/>
    </source>
</evidence>
<organism evidence="3 4">
    <name type="scientific">Biostraticola tofi</name>
    <dbReference type="NCBI Taxonomy" id="466109"/>
    <lineage>
        <taxon>Bacteria</taxon>
        <taxon>Pseudomonadati</taxon>
        <taxon>Pseudomonadota</taxon>
        <taxon>Gammaproteobacteria</taxon>
        <taxon>Enterobacterales</taxon>
        <taxon>Bruguierivoracaceae</taxon>
        <taxon>Biostraticola</taxon>
    </lineage>
</organism>
<dbReference type="Pfam" id="PF03401">
    <property type="entry name" value="TctC"/>
    <property type="match status" value="1"/>
</dbReference>
<evidence type="ECO:0000256" key="2">
    <source>
        <dbReference type="SAM" id="SignalP"/>
    </source>
</evidence>
<comment type="caution">
    <text evidence="3">The sequence shown here is derived from an EMBL/GenBank/DDBJ whole genome shotgun (WGS) entry which is preliminary data.</text>
</comment>
<dbReference type="EMBL" id="SMCR01000010">
    <property type="protein sequence ID" value="TCV92998.1"/>
    <property type="molecule type" value="Genomic_DNA"/>
</dbReference>
<reference evidence="3 4" key="1">
    <citation type="submission" date="2019-03" db="EMBL/GenBank/DDBJ databases">
        <title>Genomic Encyclopedia of Type Strains, Phase IV (KMG-IV): sequencing the most valuable type-strain genomes for metagenomic binning, comparative biology and taxonomic classification.</title>
        <authorList>
            <person name="Goeker M."/>
        </authorList>
    </citation>
    <scope>NUCLEOTIDE SEQUENCE [LARGE SCALE GENOMIC DNA]</scope>
    <source>
        <strain evidence="3 4">DSM 19580</strain>
    </source>
</reference>
<feature type="signal peptide" evidence="2">
    <location>
        <begin position="1"/>
        <end position="27"/>
    </location>
</feature>
<evidence type="ECO:0000256" key="1">
    <source>
        <dbReference type="ARBA" id="ARBA00006987"/>
    </source>
</evidence>
<dbReference type="OrthoDB" id="5171643at2"/>
<dbReference type="InterPro" id="IPR042100">
    <property type="entry name" value="Bug_dom1"/>
</dbReference>
<dbReference type="Gene3D" id="3.40.190.10">
    <property type="entry name" value="Periplasmic binding protein-like II"/>
    <property type="match status" value="1"/>
</dbReference>
<evidence type="ECO:0000313" key="3">
    <source>
        <dbReference type="EMBL" id="TCV92998.1"/>
    </source>
</evidence>
<dbReference type="RefSeq" id="WP_131866876.1">
    <property type="nucleotide sequence ID" value="NZ_SMCR01000010.1"/>
</dbReference>
<dbReference type="PANTHER" id="PTHR42928">
    <property type="entry name" value="TRICARBOXYLATE-BINDING PROTEIN"/>
    <property type="match status" value="1"/>
</dbReference>
<dbReference type="PANTHER" id="PTHR42928:SF5">
    <property type="entry name" value="BLR1237 PROTEIN"/>
    <property type="match status" value="1"/>
</dbReference>
<keyword evidence="2" id="KW-0732">Signal</keyword>
<proteinExistence type="inferred from homology"/>
<dbReference type="SUPFAM" id="SSF53850">
    <property type="entry name" value="Periplasmic binding protein-like II"/>
    <property type="match status" value="1"/>
</dbReference>
<accession>A0A4R3YN99</accession>
<feature type="chain" id="PRO_5020188073" evidence="2">
    <location>
        <begin position="28"/>
        <end position="326"/>
    </location>
</feature>
<keyword evidence="3" id="KW-0675">Receptor</keyword>
<gene>
    <name evidence="3" type="ORF">EDC52_11030</name>
</gene>
<comment type="similarity">
    <text evidence="1">Belongs to the UPF0065 (bug) family.</text>
</comment>
<name>A0A4R3YN99_9GAMM</name>
<protein>
    <submittedName>
        <fullName evidence="3">Tripartite-type tricarboxylate transporter receptor subunit TctC</fullName>
    </submittedName>
</protein>
<sequence length="326" mass="33725">MFSFSRLMLTLSLPLVTLGITPLLAQAADFPTKPVKIVVPVSAGGSADKLTRILADKLSAKWGQSVVVENVPGASGTIGAARVAKAKPDGYTLLQTGEALTLNALLIKTLPYDSATAFQPVIKAVVNPQILVVNPKLGIDTFAQYIAVSKNQPGSISLGLPTSGGIAQIAHEILNRQTGGSVNFIPYPGGGPAAVDVIAGHTNATLITLAAVTEYVKSGQLKALAVTTPYRSDALPEVPTMAESGAPGFSVESWQGYLAPAGTPAAVVNKLNQDLVAVLKDPDVKAHLETLGYGVAASTPEQLATTLSEDHQRYGKIISEAGISIQ</sequence>
<dbReference type="Proteomes" id="UP000295719">
    <property type="component" value="Unassembled WGS sequence"/>
</dbReference>
<keyword evidence="4" id="KW-1185">Reference proteome</keyword>
<dbReference type="CDD" id="cd13578">
    <property type="entry name" value="PBP2_Bug27"/>
    <property type="match status" value="1"/>
</dbReference>